<keyword evidence="3" id="KW-0963">Cytoplasm</keyword>
<evidence type="ECO:0000256" key="2">
    <source>
        <dbReference type="ARBA" id="ARBA00007251"/>
    </source>
</evidence>
<comment type="caution">
    <text evidence="11">The sequence shown here is derived from an EMBL/GenBank/DDBJ whole genome shotgun (WGS) entry which is preliminary data.</text>
</comment>
<dbReference type="EMBL" id="MNBE01000313">
    <property type="protein sequence ID" value="OKP10760.1"/>
    <property type="molecule type" value="Genomic_DNA"/>
</dbReference>
<dbReference type="InterPro" id="IPR042529">
    <property type="entry name" value="IF_2B-like_C"/>
</dbReference>
<evidence type="ECO:0000256" key="8">
    <source>
        <dbReference type="ARBA" id="ARBA00046432"/>
    </source>
</evidence>
<evidence type="ECO:0000313" key="12">
    <source>
        <dbReference type="Proteomes" id="UP000186955"/>
    </source>
</evidence>
<evidence type="ECO:0000256" key="6">
    <source>
        <dbReference type="ARBA" id="ARBA00044147"/>
    </source>
</evidence>
<keyword evidence="4" id="KW-0396">Initiation factor</keyword>
<keyword evidence="12" id="KW-1185">Reference proteome</keyword>
<feature type="region of interest" description="Disordered" evidence="10">
    <location>
        <begin position="1"/>
        <end position="166"/>
    </location>
</feature>
<evidence type="ECO:0000256" key="3">
    <source>
        <dbReference type="ARBA" id="ARBA00022490"/>
    </source>
</evidence>
<gene>
    <name evidence="11" type="ORF">PENSUB_4063</name>
</gene>
<feature type="compositionally biased region" description="Low complexity" evidence="10">
    <location>
        <begin position="63"/>
        <end position="75"/>
    </location>
</feature>
<dbReference type="SUPFAM" id="SSF100950">
    <property type="entry name" value="NagB/RpiA/CoA transferase-like"/>
    <property type="match status" value="1"/>
</dbReference>
<comment type="subunit">
    <text evidence="8">Component of the translation initiation factor 2B (eIF2B) complex which is a heterodecamer of two sets of five different subunits: alpha, beta, gamma, delta and epsilon. Subunits alpha, beta and delta comprise a regulatory subcomplex and subunits epsilon and gamma comprise a catalytic subcomplex. Within the complex, the hexameric regulatory complex resides at the center, with the two heterodimeric catalytic subcomplexes bound on opposite sides.</text>
</comment>
<comment type="subcellular location">
    <subcellularLocation>
        <location evidence="1">Cytoplasm</location>
        <location evidence="1">Cytosol</location>
    </subcellularLocation>
</comment>
<feature type="compositionally biased region" description="Basic and acidic residues" evidence="10">
    <location>
        <begin position="92"/>
        <end position="105"/>
    </location>
</feature>
<evidence type="ECO:0000256" key="5">
    <source>
        <dbReference type="ARBA" id="ARBA00022917"/>
    </source>
</evidence>
<keyword evidence="5" id="KW-0648">Protein biosynthesis</keyword>
<feature type="compositionally biased region" description="Low complexity" evidence="10">
    <location>
        <begin position="486"/>
        <end position="507"/>
    </location>
</feature>
<protein>
    <recommendedName>
        <fullName evidence="6">Translation initiation factor eIF2B subunit delta</fullName>
    </recommendedName>
    <alternativeName>
        <fullName evidence="7">eIF2B GDP-GTP exchange factor subunit delta</fullName>
    </alternativeName>
</protein>
<feature type="region of interest" description="Disordered" evidence="10">
    <location>
        <begin position="465"/>
        <end position="509"/>
    </location>
</feature>
<dbReference type="AlphaFoldDB" id="A0A1Q5UE64"/>
<feature type="compositionally biased region" description="Polar residues" evidence="10">
    <location>
        <begin position="25"/>
        <end position="37"/>
    </location>
</feature>
<dbReference type="InterPro" id="IPR037171">
    <property type="entry name" value="NagB/RpiA_transferase-like"/>
</dbReference>
<evidence type="ECO:0000313" key="11">
    <source>
        <dbReference type="EMBL" id="OKP10760.1"/>
    </source>
</evidence>
<evidence type="ECO:0000256" key="9">
    <source>
        <dbReference type="RuleBase" id="RU003814"/>
    </source>
</evidence>
<dbReference type="STRING" id="1316194.A0A1Q5UE64"/>
<dbReference type="GO" id="GO:0003743">
    <property type="term" value="F:translation initiation factor activity"/>
    <property type="evidence" value="ECO:0007669"/>
    <property type="project" value="UniProtKB-KW"/>
</dbReference>
<evidence type="ECO:0000256" key="10">
    <source>
        <dbReference type="SAM" id="MobiDB-lite"/>
    </source>
</evidence>
<dbReference type="Proteomes" id="UP000186955">
    <property type="component" value="Unassembled WGS sequence"/>
</dbReference>
<feature type="compositionally biased region" description="Low complexity" evidence="10">
    <location>
        <begin position="134"/>
        <end position="145"/>
    </location>
</feature>
<evidence type="ECO:0000256" key="4">
    <source>
        <dbReference type="ARBA" id="ARBA00022540"/>
    </source>
</evidence>
<dbReference type="Gene3D" id="3.40.50.10470">
    <property type="entry name" value="Translation initiation factor eif-2b, domain 2"/>
    <property type="match status" value="1"/>
</dbReference>
<sequence>MADSVDPALTSSSASASVPAQPASTIANPPSQQTQNLPIRESKSAKSPAPSDNQSSKNKDASKPAAAFSDAAAAAGTDKPLTPAELKKKAKAEKAARRAKEKLAKEAGGAGAAGGSAPGAIQSRPPATPKKDAAGGASQKGQKAAQPRRGSAPTGQTAADEPTKKEDKSVAVFGHLYGQPRRTTIAGAGKEVHSAVLALGLQLRDYVVCGSSARCVATLLAFKRVIESYTTPLGTSLSRHLTTHLSHQITYLSTCRPLSISQGNAIRALKLAIASVDPSTPELSAKATLCEFIDNFIREKITVADQVIAQSAAQKVQNGDVIVTFAGSSIVKQTLLTAHKQGKRFRVSIIDSRPLFEGKNLARALANAGLDVQYSLVHGISHAIKDATKVFLGAHAMTSNGRLYSRVGTALVAMSAKERAGGVEVPVIVCCETVKFTDRVALDSIVVNEIADADELVSAQPLQQVTGLVDPEAPTKPDNKKGGKGASSAPKPDPSASLNPSPSPLSNWKDNRNLQLLNIMYDVTPAEYVDMVVTEMGSLPPSAVPIVHRMSTNL</sequence>
<comment type="similarity">
    <text evidence="2 9">Belongs to the eIF-2B alpha/beta/delta subunits family.</text>
</comment>
<dbReference type="PANTHER" id="PTHR10233">
    <property type="entry name" value="TRANSLATION INITIATION FACTOR EIF-2B"/>
    <property type="match status" value="1"/>
</dbReference>
<dbReference type="InterPro" id="IPR000649">
    <property type="entry name" value="IF-2B-related"/>
</dbReference>
<reference evidence="11 12" key="1">
    <citation type="submission" date="2016-10" db="EMBL/GenBank/DDBJ databases">
        <title>Genome sequence of the ascomycete fungus Penicillium subrubescens.</title>
        <authorList>
            <person name="De Vries R.P."/>
            <person name="Peng M."/>
            <person name="Dilokpimol A."/>
            <person name="Hilden K."/>
            <person name="Makela M.R."/>
            <person name="Grigoriev I."/>
            <person name="Riley R."/>
            <person name="Granchi Z."/>
        </authorList>
    </citation>
    <scope>NUCLEOTIDE SEQUENCE [LARGE SCALE GENOMIC DNA]</scope>
    <source>
        <strain evidence="11 12">CBS 132785</strain>
    </source>
</reference>
<dbReference type="GO" id="GO:0005829">
    <property type="term" value="C:cytosol"/>
    <property type="evidence" value="ECO:0007669"/>
    <property type="project" value="UniProtKB-SubCell"/>
</dbReference>
<accession>A0A1Q5UE64</accession>
<proteinExistence type="inferred from homology"/>
<dbReference type="Pfam" id="PF01008">
    <property type="entry name" value="IF-2B"/>
    <property type="match status" value="1"/>
</dbReference>
<organism evidence="11 12">
    <name type="scientific">Penicillium subrubescens</name>
    <dbReference type="NCBI Taxonomy" id="1316194"/>
    <lineage>
        <taxon>Eukaryota</taxon>
        <taxon>Fungi</taxon>
        <taxon>Dikarya</taxon>
        <taxon>Ascomycota</taxon>
        <taxon>Pezizomycotina</taxon>
        <taxon>Eurotiomycetes</taxon>
        <taxon>Eurotiomycetidae</taxon>
        <taxon>Eurotiales</taxon>
        <taxon>Aspergillaceae</taxon>
        <taxon>Penicillium</taxon>
    </lineage>
</organism>
<name>A0A1Q5UE64_9EURO</name>
<feature type="compositionally biased region" description="Low complexity" evidence="10">
    <location>
        <begin position="7"/>
        <end position="24"/>
    </location>
</feature>
<evidence type="ECO:0000256" key="7">
    <source>
        <dbReference type="ARBA" id="ARBA00044356"/>
    </source>
</evidence>
<evidence type="ECO:0000256" key="1">
    <source>
        <dbReference type="ARBA" id="ARBA00004514"/>
    </source>
</evidence>
<feature type="compositionally biased region" description="Gly residues" evidence="10">
    <location>
        <begin position="108"/>
        <end position="117"/>
    </location>
</feature>
<dbReference type="PANTHER" id="PTHR10233:SF14">
    <property type="entry name" value="TRANSLATION INITIATION FACTOR EIF-2B SUBUNIT DELTA"/>
    <property type="match status" value="1"/>
</dbReference>